<name>A0A317V2Y3_9EURO</name>
<dbReference type="Proteomes" id="UP000246702">
    <property type="component" value="Unassembled WGS sequence"/>
</dbReference>
<dbReference type="AlphaFoldDB" id="A0A317V2Y3"/>
<organism evidence="1 2">
    <name type="scientific">Aspergillus sclerotioniger CBS 115572</name>
    <dbReference type="NCBI Taxonomy" id="1450535"/>
    <lineage>
        <taxon>Eukaryota</taxon>
        <taxon>Fungi</taxon>
        <taxon>Dikarya</taxon>
        <taxon>Ascomycota</taxon>
        <taxon>Pezizomycotina</taxon>
        <taxon>Eurotiomycetes</taxon>
        <taxon>Eurotiomycetidae</taxon>
        <taxon>Eurotiales</taxon>
        <taxon>Aspergillaceae</taxon>
        <taxon>Aspergillus</taxon>
        <taxon>Aspergillus subgen. Circumdati</taxon>
    </lineage>
</organism>
<protein>
    <submittedName>
        <fullName evidence="1">Uncharacterized protein</fullName>
    </submittedName>
</protein>
<feature type="non-terminal residue" evidence="1">
    <location>
        <position position="1"/>
    </location>
</feature>
<dbReference type="SUPFAM" id="SSF64484">
    <property type="entry name" value="beta and beta-prime subunits of DNA dependent RNA-polymerase"/>
    <property type="match status" value="1"/>
</dbReference>
<feature type="non-terminal residue" evidence="1">
    <location>
        <position position="119"/>
    </location>
</feature>
<gene>
    <name evidence="1" type="ORF">BO94DRAFT_420817</name>
</gene>
<comment type="caution">
    <text evidence="1">The sequence shown here is derived from an EMBL/GenBank/DDBJ whole genome shotgun (WGS) entry which is preliminary data.</text>
</comment>
<dbReference type="RefSeq" id="XP_025462048.1">
    <property type="nucleotide sequence ID" value="XM_025607402.1"/>
</dbReference>
<evidence type="ECO:0000313" key="2">
    <source>
        <dbReference type="Proteomes" id="UP000246702"/>
    </source>
</evidence>
<accession>A0A317V2Y3</accession>
<reference evidence="1 2" key="1">
    <citation type="submission" date="2016-12" db="EMBL/GenBank/DDBJ databases">
        <title>The genomes of Aspergillus section Nigri reveals drivers in fungal speciation.</title>
        <authorList>
            <consortium name="DOE Joint Genome Institute"/>
            <person name="Vesth T.C."/>
            <person name="Nybo J."/>
            <person name="Theobald S."/>
            <person name="Brandl J."/>
            <person name="Frisvad J.C."/>
            <person name="Nielsen K.F."/>
            <person name="Lyhne E.K."/>
            <person name="Kogle M.E."/>
            <person name="Kuo A."/>
            <person name="Riley R."/>
            <person name="Clum A."/>
            <person name="Nolan M."/>
            <person name="Lipzen A."/>
            <person name="Salamov A."/>
            <person name="Henrissat B."/>
            <person name="Wiebenga A."/>
            <person name="De Vries R.P."/>
            <person name="Grigoriev I.V."/>
            <person name="Mortensen U.H."/>
            <person name="Andersen M.R."/>
            <person name="Baker S.E."/>
        </authorList>
    </citation>
    <scope>NUCLEOTIDE SEQUENCE [LARGE SCALE GENOMIC DNA]</scope>
    <source>
        <strain evidence="1 2">CBS 115572</strain>
    </source>
</reference>
<dbReference type="OrthoDB" id="4540844at2759"/>
<dbReference type="STRING" id="1450535.A0A317V2Y3"/>
<keyword evidence="2" id="KW-1185">Reference proteome</keyword>
<dbReference type="EMBL" id="MSFK01000046">
    <property type="protein sequence ID" value="PWY67999.1"/>
    <property type="molecule type" value="Genomic_DNA"/>
</dbReference>
<sequence length="119" mass="12690">HDDCFGGMCRAPGGAILVPQSLASSKGDTSNEYLKAAKLAFSGDADGYKETLRSINLKKTGHMRKDILGTTVSGSARLIIVPQVQFLVGNIALPRNIARLMRVPVRSSDPSTGKFTNTI</sequence>
<dbReference type="GeneID" id="37109545"/>
<proteinExistence type="predicted"/>
<evidence type="ECO:0000313" key="1">
    <source>
        <dbReference type="EMBL" id="PWY67999.1"/>
    </source>
</evidence>